<feature type="domain" description="HTH CENPB-type" evidence="2">
    <location>
        <begin position="64"/>
        <end position="142"/>
    </location>
</feature>
<evidence type="ECO:0000313" key="3">
    <source>
        <dbReference type="EMBL" id="GFO41279.1"/>
    </source>
</evidence>
<keyword evidence="4" id="KW-1185">Reference proteome</keyword>
<reference evidence="3 4" key="1">
    <citation type="journal article" date="2021" name="Elife">
        <title>Chloroplast acquisition without the gene transfer in kleptoplastic sea slugs, Plakobranchus ocellatus.</title>
        <authorList>
            <person name="Maeda T."/>
            <person name="Takahashi S."/>
            <person name="Yoshida T."/>
            <person name="Shimamura S."/>
            <person name="Takaki Y."/>
            <person name="Nagai Y."/>
            <person name="Toyoda A."/>
            <person name="Suzuki Y."/>
            <person name="Arimoto A."/>
            <person name="Ishii H."/>
            <person name="Satoh N."/>
            <person name="Nishiyama T."/>
            <person name="Hasebe M."/>
            <person name="Maruyama T."/>
            <person name="Minagawa J."/>
            <person name="Obokata J."/>
            <person name="Shigenobu S."/>
        </authorList>
    </citation>
    <scope>NUCLEOTIDE SEQUENCE [LARGE SCALE GENOMIC DNA]</scope>
</reference>
<dbReference type="PROSITE" id="PS51253">
    <property type="entry name" value="HTH_CENPB"/>
    <property type="match status" value="1"/>
</dbReference>
<dbReference type="GO" id="GO:0003677">
    <property type="term" value="F:DNA binding"/>
    <property type="evidence" value="ECO:0007669"/>
    <property type="project" value="UniProtKB-KW"/>
</dbReference>
<evidence type="ECO:0000256" key="1">
    <source>
        <dbReference type="ARBA" id="ARBA00023125"/>
    </source>
</evidence>
<proteinExistence type="predicted"/>
<dbReference type="InterPro" id="IPR006600">
    <property type="entry name" value="HTH_CenpB_DNA-bd_dom"/>
</dbReference>
<accession>A0AAV4DAV3</accession>
<comment type="caution">
    <text evidence="3">The sequence shown here is derived from an EMBL/GenBank/DDBJ whole genome shotgun (WGS) entry which is preliminary data.</text>
</comment>
<sequence>MVRTYKKKTTRGQVSTSARQDAVDAVLKGCSLRKAAESFQIVKETLRRAVEKSRKGKELKSFSDSCKTRQVFSEAEELELTEYVLKASRIGFPLDSKTIRKLSYQLAEKNNISFPPSWAVNGMAGEDWLSGFLKRHECISRRTPEATSLARATAFNKTNVEAFFEKLQDLYSRYSFPPERVYNLDETGLTTSQKPQKVVAEVGAKQVAQVCRMNGVRPSQCVVSSMQLEMHCHLS</sequence>
<gene>
    <name evidence="3" type="ORF">PoB_006778400</name>
</gene>
<dbReference type="Proteomes" id="UP000735302">
    <property type="component" value="Unassembled WGS sequence"/>
</dbReference>
<dbReference type="EMBL" id="BLXT01007673">
    <property type="protein sequence ID" value="GFO41279.1"/>
    <property type="molecule type" value="Genomic_DNA"/>
</dbReference>
<evidence type="ECO:0000313" key="4">
    <source>
        <dbReference type="Proteomes" id="UP000735302"/>
    </source>
</evidence>
<evidence type="ECO:0000259" key="2">
    <source>
        <dbReference type="PROSITE" id="PS51253"/>
    </source>
</evidence>
<organism evidence="3 4">
    <name type="scientific">Plakobranchus ocellatus</name>
    <dbReference type="NCBI Taxonomy" id="259542"/>
    <lineage>
        <taxon>Eukaryota</taxon>
        <taxon>Metazoa</taxon>
        <taxon>Spiralia</taxon>
        <taxon>Lophotrochozoa</taxon>
        <taxon>Mollusca</taxon>
        <taxon>Gastropoda</taxon>
        <taxon>Heterobranchia</taxon>
        <taxon>Euthyneura</taxon>
        <taxon>Panpulmonata</taxon>
        <taxon>Sacoglossa</taxon>
        <taxon>Placobranchoidea</taxon>
        <taxon>Plakobranchidae</taxon>
        <taxon>Plakobranchus</taxon>
    </lineage>
</organism>
<name>A0AAV4DAV3_9GAST</name>
<dbReference type="AlphaFoldDB" id="A0AAV4DAV3"/>
<keyword evidence="1" id="KW-0238">DNA-binding</keyword>
<protein>
    <submittedName>
        <fullName evidence="3">Tigger transposable element-derived protein 6-like protein</fullName>
    </submittedName>
</protein>